<comment type="caution">
    <text evidence="1">The sequence shown here is derived from an EMBL/GenBank/DDBJ whole genome shotgun (WGS) entry which is preliminary data.</text>
</comment>
<organism evidence="1 2">
    <name type="scientific">Elysia crispata</name>
    <name type="common">lettuce slug</name>
    <dbReference type="NCBI Taxonomy" id="231223"/>
    <lineage>
        <taxon>Eukaryota</taxon>
        <taxon>Metazoa</taxon>
        <taxon>Spiralia</taxon>
        <taxon>Lophotrochozoa</taxon>
        <taxon>Mollusca</taxon>
        <taxon>Gastropoda</taxon>
        <taxon>Heterobranchia</taxon>
        <taxon>Euthyneura</taxon>
        <taxon>Panpulmonata</taxon>
        <taxon>Sacoglossa</taxon>
        <taxon>Placobranchoidea</taxon>
        <taxon>Plakobranchidae</taxon>
        <taxon>Elysia</taxon>
    </lineage>
</organism>
<evidence type="ECO:0000313" key="1">
    <source>
        <dbReference type="EMBL" id="KAK3748001.1"/>
    </source>
</evidence>
<accession>A0AAE1D0E6</accession>
<dbReference type="EMBL" id="JAWDGP010006058">
    <property type="protein sequence ID" value="KAK3748001.1"/>
    <property type="molecule type" value="Genomic_DNA"/>
</dbReference>
<proteinExistence type="predicted"/>
<name>A0AAE1D0E6_9GAST</name>
<dbReference type="AlphaFoldDB" id="A0AAE1D0E6"/>
<reference evidence="1" key="1">
    <citation type="journal article" date="2023" name="G3 (Bethesda)">
        <title>A reference genome for the long-term kleptoplast-retaining sea slug Elysia crispata morphotype clarki.</title>
        <authorList>
            <person name="Eastman K.E."/>
            <person name="Pendleton A.L."/>
            <person name="Shaikh M.A."/>
            <person name="Suttiyut T."/>
            <person name="Ogas R."/>
            <person name="Tomko P."/>
            <person name="Gavelis G."/>
            <person name="Widhalm J.R."/>
            <person name="Wisecaver J.H."/>
        </authorList>
    </citation>
    <scope>NUCLEOTIDE SEQUENCE</scope>
    <source>
        <strain evidence="1">ECLA1</strain>
    </source>
</reference>
<protein>
    <submittedName>
        <fullName evidence="1">Uncharacterized protein</fullName>
    </submittedName>
</protein>
<sequence length="80" mass="8597">MSIPNYRSGNSNSDGFFPLTSLAPSLPRPAAVQFAFMNTSIHLGLFPINGRPGRFNRQRVTSAIRGSAFALHASDPSSAF</sequence>
<gene>
    <name evidence="1" type="ORF">RRG08_029858</name>
</gene>
<dbReference type="Proteomes" id="UP001283361">
    <property type="component" value="Unassembled WGS sequence"/>
</dbReference>
<keyword evidence="2" id="KW-1185">Reference proteome</keyword>
<evidence type="ECO:0000313" key="2">
    <source>
        <dbReference type="Proteomes" id="UP001283361"/>
    </source>
</evidence>